<dbReference type="Proteomes" id="UP000752696">
    <property type="component" value="Unassembled WGS sequence"/>
</dbReference>
<name>A0A6V7H3H4_9HYME</name>
<evidence type="ECO:0000313" key="1">
    <source>
        <dbReference type="EMBL" id="CAD1472595.1"/>
    </source>
</evidence>
<gene>
    <name evidence="1" type="ORF">MHI_LOCUS307977</name>
</gene>
<sequence>LKLQCVVEKREKRARSSANESLKISNCKNGELSIVQQRSYQQAGCVIS</sequence>
<comment type="caution">
    <text evidence="1">The sequence shown here is derived from an EMBL/GenBank/DDBJ whole genome shotgun (WGS) entry which is preliminary data.</text>
</comment>
<reference evidence="1" key="1">
    <citation type="submission" date="2020-07" db="EMBL/GenBank/DDBJ databases">
        <authorList>
            <person name="Nazaruddin N."/>
        </authorList>
    </citation>
    <scope>NUCLEOTIDE SEQUENCE</scope>
</reference>
<evidence type="ECO:0000313" key="2">
    <source>
        <dbReference type="Proteomes" id="UP000752696"/>
    </source>
</evidence>
<dbReference type="EMBL" id="CAJDYZ010005610">
    <property type="protein sequence ID" value="CAD1472595.1"/>
    <property type="molecule type" value="Genomic_DNA"/>
</dbReference>
<dbReference type="AlphaFoldDB" id="A0A6V7H3H4"/>
<organism evidence="1 2">
    <name type="scientific">Heterotrigona itama</name>
    <dbReference type="NCBI Taxonomy" id="395501"/>
    <lineage>
        <taxon>Eukaryota</taxon>
        <taxon>Metazoa</taxon>
        <taxon>Ecdysozoa</taxon>
        <taxon>Arthropoda</taxon>
        <taxon>Hexapoda</taxon>
        <taxon>Insecta</taxon>
        <taxon>Pterygota</taxon>
        <taxon>Neoptera</taxon>
        <taxon>Endopterygota</taxon>
        <taxon>Hymenoptera</taxon>
        <taxon>Apocrita</taxon>
        <taxon>Aculeata</taxon>
        <taxon>Apoidea</taxon>
        <taxon>Anthophila</taxon>
        <taxon>Apidae</taxon>
        <taxon>Heterotrigona</taxon>
    </lineage>
</organism>
<protein>
    <submittedName>
        <fullName evidence="1">Uncharacterized protein</fullName>
    </submittedName>
</protein>
<keyword evidence="2" id="KW-1185">Reference proteome</keyword>
<proteinExistence type="predicted"/>
<accession>A0A6V7H3H4</accession>
<feature type="non-terminal residue" evidence="1">
    <location>
        <position position="1"/>
    </location>
</feature>
<feature type="non-terminal residue" evidence="1">
    <location>
        <position position="48"/>
    </location>
</feature>